<keyword evidence="1" id="KW-0805">Transcription regulation</keyword>
<evidence type="ECO:0000259" key="4">
    <source>
        <dbReference type="PROSITE" id="PS01124"/>
    </source>
</evidence>
<keyword evidence="6" id="KW-1185">Reference proteome</keyword>
<name>A0ABR7WYW8_9SPHI</name>
<evidence type="ECO:0000313" key="6">
    <source>
        <dbReference type="Proteomes" id="UP000606600"/>
    </source>
</evidence>
<gene>
    <name evidence="5" type="ORF">IDJ77_26990</name>
</gene>
<dbReference type="Pfam" id="PF12833">
    <property type="entry name" value="HTH_18"/>
    <property type="match status" value="1"/>
</dbReference>
<dbReference type="Pfam" id="PF20240">
    <property type="entry name" value="DUF6597"/>
    <property type="match status" value="1"/>
</dbReference>
<keyword evidence="2" id="KW-0238">DNA-binding</keyword>
<organism evidence="5 6">
    <name type="scientific">Mucilaginibacter pankratovii</name>
    <dbReference type="NCBI Taxonomy" id="2772110"/>
    <lineage>
        <taxon>Bacteria</taxon>
        <taxon>Pseudomonadati</taxon>
        <taxon>Bacteroidota</taxon>
        <taxon>Sphingobacteriia</taxon>
        <taxon>Sphingobacteriales</taxon>
        <taxon>Sphingobacteriaceae</taxon>
        <taxon>Mucilaginibacter</taxon>
    </lineage>
</organism>
<evidence type="ECO:0000256" key="3">
    <source>
        <dbReference type="ARBA" id="ARBA00023163"/>
    </source>
</evidence>
<dbReference type="InterPro" id="IPR009057">
    <property type="entry name" value="Homeodomain-like_sf"/>
</dbReference>
<evidence type="ECO:0000256" key="1">
    <source>
        <dbReference type="ARBA" id="ARBA00023015"/>
    </source>
</evidence>
<protein>
    <submittedName>
        <fullName evidence="5">AraC family transcriptional regulator</fullName>
    </submittedName>
</protein>
<dbReference type="EMBL" id="JACWMY010000021">
    <property type="protein sequence ID" value="MBD1367486.1"/>
    <property type="molecule type" value="Genomic_DNA"/>
</dbReference>
<proteinExistence type="predicted"/>
<feature type="domain" description="HTH araC/xylS-type" evidence="4">
    <location>
        <begin position="160"/>
        <end position="260"/>
    </location>
</feature>
<dbReference type="InterPro" id="IPR050204">
    <property type="entry name" value="AraC_XylS_family_regulators"/>
</dbReference>
<accession>A0ABR7WYW8</accession>
<reference evidence="5 6" key="1">
    <citation type="submission" date="2020-09" db="EMBL/GenBank/DDBJ databases">
        <title>Novel species of Mucilaginibacter isolated from a glacier on the Tibetan Plateau.</title>
        <authorList>
            <person name="Liu Q."/>
            <person name="Xin Y.-H."/>
        </authorList>
    </citation>
    <scope>NUCLEOTIDE SEQUENCE [LARGE SCALE GENOMIC DNA]</scope>
    <source>
        <strain evidence="5 6">ZT4R22</strain>
    </source>
</reference>
<dbReference type="SMART" id="SM00342">
    <property type="entry name" value="HTH_ARAC"/>
    <property type="match status" value="1"/>
</dbReference>
<comment type="caution">
    <text evidence="5">The sequence shown here is derived from an EMBL/GenBank/DDBJ whole genome shotgun (WGS) entry which is preliminary data.</text>
</comment>
<dbReference type="Gene3D" id="1.10.10.60">
    <property type="entry name" value="Homeodomain-like"/>
    <property type="match status" value="1"/>
</dbReference>
<dbReference type="InterPro" id="IPR046532">
    <property type="entry name" value="DUF6597"/>
</dbReference>
<sequence length="271" mass="30517">MNYYAIPCKPNLSAHVRFFWVLEHDGVTAARPYTHRSMADGCCEMVFHYKGRFTDIANDGSSSASFTSGVGGPSQHFSRFHAQEAFGIFGVYLYPYAIAALFGVPASAIANQQVSLSSLLGQTGANIEEQVMLAADNHARAAILTTFFEAQLQHRHKQPPAVFNAISYIIKSKGTVTVDALAQKHFLSTRQFERNFKEFAGFSPKLYSRIIRFQSAIEKYKDKGRSLTDIAYDCGYYDQSHFIHDFKHFSGYHPKTYFKGNNEATDWKEAE</sequence>
<dbReference type="SUPFAM" id="SSF46689">
    <property type="entry name" value="Homeodomain-like"/>
    <property type="match status" value="1"/>
</dbReference>
<evidence type="ECO:0000256" key="2">
    <source>
        <dbReference type="ARBA" id="ARBA00023125"/>
    </source>
</evidence>
<dbReference type="PANTHER" id="PTHR46796">
    <property type="entry name" value="HTH-TYPE TRANSCRIPTIONAL ACTIVATOR RHAS-RELATED"/>
    <property type="match status" value="1"/>
</dbReference>
<dbReference type="PROSITE" id="PS01124">
    <property type="entry name" value="HTH_ARAC_FAMILY_2"/>
    <property type="match status" value="1"/>
</dbReference>
<dbReference type="InterPro" id="IPR018060">
    <property type="entry name" value="HTH_AraC"/>
</dbReference>
<evidence type="ECO:0000313" key="5">
    <source>
        <dbReference type="EMBL" id="MBD1367486.1"/>
    </source>
</evidence>
<dbReference type="RefSeq" id="WP_191192118.1">
    <property type="nucleotide sequence ID" value="NZ_JACWMY010000021.1"/>
</dbReference>
<dbReference type="Proteomes" id="UP000606600">
    <property type="component" value="Unassembled WGS sequence"/>
</dbReference>
<keyword evidence="3" id="KW-0804">Transcription</keyword>
<dbReference type="PANTHER" id="PTHR46796:SF13">
    <property type="entry name" value="HTH-TYPE TRANSCRIPTIONAL ACTIVATOR RHAS"/>
    <property type="match status" value="1"/>
</dbReference>